<dbReference type="Gene3D" id="3.50.50.60">
    <property type="entry name" value="FAD/NAD(P)-binding domain"/>
    <property type="match status" value="2"/>
</dbReference>
<dbReference type="InterPro" id="IPR023753">
    <property type="entry name" value="FAD/NAD-binding_dom"/>
</dbReference>
<dbReference type="PANTHER" id="PTHR43429:SF1">
    <property type="entry name" value="NAD(P)H SULFUR OXIDOREDUCTASE (COA-DEPENDENT)"/>
    <property type="match status" value="1"/>
</dbReference>
<name>A0A918F1C1_9DEIO</name>
<accession>A0A918F1C1</accession>
<reference evidence="9" key="2">
    <citation type="submission" date="2020-09" db="EMBL/GenBank/DDBJ databases">
        <authorList>
            <person name="Sun Q."/>
            <person name="Ohkuma M."/>
        </authorList>
    </citation>
    <scope>NUCLEOTIDE SEQUENCE</scope>
    <source>
        <strain evidence="9">JCM 31311</strain>
    </source>
</reference>
<dbReference type="SUPFAM" id="SSF55424">
    <property type="entry name" value="FAD/NAD-linked reductases, dimerisation (C-terminal) domain"/>
    <property type="match status" value="1"/>
</dbReference>
<evidence type="ECO:0000256" key="1">
    <source>
        <dbReference type="ARBA" id="ARBA00001974"/>
    </source>
</evidence>
<gene>
    <name evidence="9" type="ORF">GCM10008957_09210</name>
</gene>
<organism evidence="9 10">
    <name type="scientific">Deinococcus ruber</name>
    <dbReference type="NCBI Taxonomy" id="1848197"/>
    <lineage>
        <taxon>Bacteria</taxon>
        <taxon>Thermotogati</taxon>
        <taxon>Deinococcota</taxon>
        <taxon>Deinococci</taxon>
        <taxon>Deinococcales</taxon>
        <taxon>Deinococcaceae</taxon>
        <taxon>Deinococcus</taxon>
    </lineage>
</organism>
<evidence type="ECO:0000256" key="6">
    <source>
        <dbReference type="ARBA" id="ARBA00023284"/>
    </source>
</evidence>
<dbReference type="PRINTS" id="PR00411">
    <property type="entry name" value="PNDRDTASEI"/>
</dbReference>
<dbReference type="InterPro" id="IPR016156">
    <property type="entry name" value="FAD/NAD-linked_Rdtase_dimer_sf"/>
</dbReference>
<comment type="caution">
    <text evidence="9">The sequence shown here is derived from an EMBL/GenBank/DDBJ whole genome shotgun (WGS) entry which is preliminary data.</text>
</comment>
<evidence type="ECO:0000313" key="10">
    <source>
        <dbReference type="Proteomes" id="UP000603865"/>
    </source>
</evidence>
<evidence type="ECO:0000256" key="5">
    <source>
        <dbReference type="ARBA" id="ARBA00023002"/>
    </source>
</evidence>
<evidence type="ECO:0000256" key="4">
    <source>
        <dbReference type="ARBA" id="ARBA00022827"/>
    </source>
</evidence>
<feature type="domain" description="FAD/NAD(P)-binding" evidence="8">
    <location>
        <begin position="1"/>
        <end position="305"/>
    </location>
</feature>
<evidence type="ECO:0000256" key="2">
    <source>
        <dbReference type="ARBA" id="ARBA00009130"/>
    </source>
</evidence>
<dbReference type="Proteomes" id="UP000603865">
    <property type="component" value="Unassembled WGS sequence"/>
</dbReference>
<comment type="cofactor">
    <cofactor evidence="1">
        <name>FAD</name>
        <dbReference type="ChEBI" id="CHEBI:57692"/>
    </cofactor>
</comment>
<keyword evidence="10" id="KW-1185">Reference proteome</keyword>
<dbReference type="InterPro" id="IPR036188">
    <property type="entry name" value="FAD/NAD-bd_sf"/>
</dbReference>
<dbReference type="SUPFAM" id="SSF51905">
    <property type="entry name" value="FAD/NAD(P)-binding domain"/>
    <property type="match status" value="1"/>
</dbReference>
<evidence type="ECO:0000313" key="9">
    <source>
        <dbReference type="EMBL" id="GGQ98894.1"/>
    </source>
</evidence>
<keyword evidence="5" id="KW-0560">Oxidoreductase</keyword>
<proteinExistence type="inferred from homology"/>
<dbReference type="Pfam" id="PF07992">
    <property type="entry name" value="Pyr_redox_2"/>
    <property type="match status" value="1"/>
</dbReference>
<comment type="similarity">
    <text evidence="2">Belongs to the class-III pyridine nucleotide-disulfide oxidoreductase family.</text>
</comment>
<keyword evidence="6" id="KW-0676">Redox-active center</keyword>
<reference evidence="9" key="1">
    <citation type="journal article" date="2014" name="Int. J. Syst. Evol. Microbiol.">
        <title>Complete genome sequence of Corynebacterium casei LMG S-19264T (=DSM 44701T), isolated from a smear-ripened cheese.</title>
        <authorList>
            <consortium name="US DOE Joint Genome Institute (JGI-PGF)"/>
            <person name="Walter F."/>
            <person name="Albersmeier A."/>
            <person name="Kalinowski J."/>
            <person name="Ruckert C."/>
        </authorList>
    </citation>
    <scope>NUCLEOTIDE SEQUENCE</scope>
    <source>
        <strain evidence="9">JCM 31311</strain>
    </source>
</reference>
<sequence>MRIVVVGGVAAGMSAASRARRQNPAAEVVVFERGDWISYGACGLPYVIGGEVQERRTQGNHVPESTLQDVPDDEFGVLVARTPDQMRGQGVSVRLNHEVLGVDARAATLSVLDRSSGRTVQEPYDRLLLATGVAPVRPDWLPDTLQGVHVLRDIPDAQGIEATLRGGAKRAAIVGGGYIGLEMAEALKRRGLSVVMLEAGPEPAGRMLDPVNRRLVREELERQGIDLRTGVTLEGLSAKDGRVTGVQTSAGRVRADLVLVAVGVRPKVELAQAAGVRLGHTGAVRVNASQQTSVAGIYAAGDNCESLHRVSRRRVHIPLGLTANRMGRVAGVNMAGGEARFPGIVGTGIFRVFDLSVARTGLTQQEADSYGLKAVSADVKSSDHAGYYADARPIWVRLTAEQGSGRLLGAQILGHGDAVKRIDVIAALLHSRASVHDLEDMDLAYAPPFSSVWDVLLVAAGKVKKVMREG</sequence>
<feature type="domain" description="Pyridine nucleotide-disulphide oxidoreductase dimerisation" evidence="7">
    <location>
        <begin position="352"/>
        <end position="452"/>
    </location>
</feature>
<dbReference type="PRINTS" id="PR00368">
    <property type="entry name" value="FADPNR"/>
</dbReference>
<dbReference type="AlphaFoldDB" id="A0A918F1C1"/>
<keyword evidence="3" id="KW-0285">Flavoprotein</keyword>
<keyword evidence="4" id="KW-0274">FAD</keyword>
<evidence type="ECO:0000256" key="3">
    <source>
        <dbReference type="ARBA" id="ARBA00022630"/>
    </source>
</evidence>
<dbReference type="InterPro" id="IPR050260">
    <property type="entry name" value="FAD-bd_OxRdtase"/>
</dbReference>
<dbReference type="PANTHER" id="PTHR43429">
    <property type="entry name" value="PYRIDINE NUCLEOTIDE-DISULFIDE OXIDOREDUCTASE DOMAIN-CONTAINING"/>
    <property type="match status" value="1"/>
</dbReference>
<evidence type="ECO:0000259" key="7">
    <source>
        <dbReference type="Pfam" id="PF02852"/>
    </source>
</evidence>
<dbReference type="Pfam" id="PF02852">
    <property type="entry name" value="Pyr_redox_dim"/>
    <property type="match status" value="1"/>
</dbReference>
<dbReference type="InterPro" id="IPR004099">
    <property type="entry name" value="Pyr_nucl-diS_OxRdtase_dimer"/>
</dbReference>
<dbReference type="EMBL" id="BMQL01000003">
    <property type="protein sequence ID" value="GGQ98894.1"/>
    <property type="molecule type" value="Genomic_DNA"/>
</dbReference>
<dbReference type="RefSeq" id="WP_189088333.1">
    <property type="nucleotide sequence ID" value="NZ_BMQL01000003.1"/>
</dbReference>
<evidence type="ECO:0000259" key="8">
    <source>
        <dbReference type="Pfam" id="PF07992"/>
    </source>
</evidence>
<dbReference type="GO" id="GO:0016491">
    <property type="term" value="F:oxidoreductase activity"/>
    <property type="evidence" value="ECO:0007669"/>
    <property type="project" value="UniProtKB-KW"/>
</dbReference>
<protein>
    <submittedName>
        <fullName evidence="9">NADH oxidase</fullName>
    </submittedName>
</protein>